<dbReference type="EMBL" id="VSSQ01132130">
    <property type="protein sequence ID" value="MPN58857.1"/>
    <property type="molecule type" value="Genomic_DNA"/>
</dbReference>
<comment type="caution">
    <text evidence="1">The sequence shown here is derived from an EMBL/GenBank/DDBJ whole genome shotgun (WGS) entry which is preliminary data.</text>
</comment>
<dbReference type="AlphaFoldDB" id="A0A645J640"/>
<organism evidence="1">
    <name type="scientific">bioreactor metagenome</name>
    <dbReference type="NCBI Taxonomy" id="1076179"/>
    <lineage>
        <taxon>unclassified sequences</taxon>
        <taxon>metagenomes</taxon>
        <taxon>ecological metagenomes</taxon>
    </lineage>
</organism>
<evidence type="ECO:0000313" key="1">
    <source>
        <dbReference type="EMBL" id="MPN58857.1"/>
    </source>
</evidence>
<reference evidence="1" key="1">
    <citation type="submission" date="2019-08" db="EMBL/GenBank/DDBJ databases">
        <authorList>
            <person name="Kucharzyk K."/>
            <person name="Murdoch R.W."/>
            <person name="Higgins S."/>
            <person name="Loffler F."/>
        </authorList>
    </citation>
    <scope>NUCLEOTIDE SEQUENCE</scope>
</reference>
<proteinExistence type="predicted"/>
<accession>A0A645J640</accession>
<name>A0A645J640_9ZZZZ</name>
<gene>
    <name evidence="1" type="ORF">SDC9_206573</name>
</gene>
<protein>
    <submittedName>
        <fullName evidence="1">Uncharacterized protein</fullName>
    </submittedName>
</protein>
<sequence length="135" mass="14362">MASSICTRSLLASWPALAKAWRARISNFARSLPSRACAPAACSSLAESLPSAASLSSTAVAERMPAALDRSKSLPILAMASAALSPLCRSWSNLETRPRDSLLRSNWRLRASSIKALFLRRLSACTLAASSATRI</sequence>